<dbReference type="SUPFAM" id="SSF52540">
    <property type="entry name" value="P-loop containing nucleoside triphosphate hydrolases"/>
    <property type="match status" value="1"/>
</dbReference>
<evidence type="ECO:0000313" key="3">
    <source>
        <dbReference type="Proteomes" id="UP001319080"/>
    </source>
</evidence>
<proteinExistence type="predicted"/>
<dbReference type="PANTHER" id="PTHR47642">
    <property type="entry name" value="ATP-DEPENDENT DNA HELICASE"/>
    <property type="match status" value="1"/>
</dbReference>
<feature type="domain" description="DNA helicase Pif1-like DEAD-box helicase" evidence="1">
    <location>
        <begin position="14"/>
        <end position="133"/>
    </location>
</feature>
<dbReference type="Gene3D" id="3.40.50.300">
    <property type="entry name" value="P-loop containing nucleotide triphosphate hydrolases"/>
    <property type="match status" value="1"/>
</dbReference>
<dbReference type="Proteomes" id="UP001319080">
    <property type="component" value="Unassembled WGS sequence"/>
</dbReference>
<dbReference type="GO" id="GO:0006281">
    <property type="term" value="P:DNA repair"/>
    <property type="evidence" value="ECO:0007669"/>
    <property type="project" value="InterPro"/>
</dbReference>
<name>A0AAP2E374_9BACT</name>
<dbReference type="GO" id="GO:0003678">
    <property type="term" value="F:DNA helicase activity"/>
    <property type="evidence" value="ECO:0007669"/>
    <property type="project" value="InterPro"/>
</dbReference>
<dbReference type="GO" id="GO:0000723">
    <property type="term" value="P:telomere maintenance"/>
    <property type="evidence" value="ECO:0007669"/>
    <property type="project" value="InterPro"/>
</dbReference>
<gene>
    <name evidence="2" type="ORF">KK062_20935</name>
</gene>
<organism evidence="2 3">
    <name type="scientific">Dawidia cretensis</name>
    <dbReference type="NCBI Taxonomy" id="2782350"/>
    <lineage>
        <taxon>Bacteria</taxon>
        <taxon>Pseudomonadati</taxon>
        <taxon>Bacteroidota</taxon>
        <taxon>Cytophagia</taxon>
        <taxon>Cytophagales</taxon>
        <taxon>Chryseotaleaceae</taxon>
        <taxon>Dawidia</taxon>
    </lineage>
</organism>
<evidence type="ECO:0000259" key="1">
    <source>
        <dbReference type="Pfam" id="PF05970"/>
    </source>
</evidence>
<reference evidence="2 3" key="1">
    <citation type="submission" date="2021-05" db="EMBL/GenBank/DDBJ databases">
        <title>A Polyphasic approach of four new species of the genus Ohtaekwangia: Ohtaekwangia histidinii sp. nov., Ohtaekwangia cretensis sp. nov., Ohtaekwangia indiensis sp. nov., Ohtaekwangia reichenbachii sp. nov. from diverse environment.</title>
        <authorList>
            <person name="Octaviana S."/>
        </authorList>
    </citation>
    <scope>NUCLEOTIDE SEQUENCE [LARGE SCALE GENOMIC DNA]</scope>
    <source>
        <strain evidence="2 3">PWU5</strain>
    </source>
</reference>
<protein>
    <submittedName>
        <fullName evidence="2">AAA family ATPase</fullName>
    </submittedName>
</protein>
<dbReference type="AlphaFoldDB" id="A0AAP2E374"/>
<dbReference type="InterPro" id="IPR027417">
    <property type="entry name" value="P-loop_NTPase"/>
</dbReference>
<dbReference type="RefSeq" id="WP_254086294.1">
    <property type="nucleotide sequence ID" value="NZ_JAHESE010000025.1"/>
</dbReference>
<dbReference type="InterPro" id="IPR051055">
    <property type="entry name" value="PIF1_helicase"/>
</dbReference>
<comment type="caution">
    <text evidence="2">The sequence shown here is derived from an EMBL/GenBank/DDBJ whole genome shotgun (WGS) entry which is preliminary data.</text>
</comment>
<keyword evidence="3" id="KW-1185">Reference proteome</keyword>
<dbReference type="PANTHER" id="PTHR47642:SF5">
    <property type="entry name" value="ATP-DEPENDENT DNA HELICASE"/>
    <property type="match status" value="1"/>
</dbReference>
<dbReference type="InterPro" id="IPR010285">
    <property type="entry name" value="DNA_helicase_pif1-like_DEAD"/>
</dbReference>
<evidence type="ECO:0000313" key="2">
    <source>
        <dbReference type="EMBL" id="MBT1710719.1"/>
    </source>
</evidence>
<dbReference type="EMBL" id="JAHESE010000025">
    <property type="protein sequence ID" value="MBT1710719.1"/>
    <property type="molecule type" value="Genomic_DNA"/>
</dbReference>
<dbReference type="Pfam" id="PF05970">
    <property type="entry name" value="PIF1"/>
    <property type="match status" value="1"/>
</dbReference>
<sequence length="148" mass="16394">MSRALNQEFLQILHTLNNSSDNLYITGRAGTGKSTLLKYFIRTTSKKHVVLAPTGTAALNIGGQTIHSFFRFEPEIIHPATIKIDHKRADLFRTLEMIIIDEVSMVRADLMDGIDIALRKNCRKPHTPFGGTNGFCGRLISAPTSAAR</sequence>
<accession>A0AAP2E374</accession>